<dbReference type="Pfam" id="PF25106">
    <property type="entry name" value="VWA_4"/>
    <property type="match status" value="1"/>
</dbReference>
<feature type="domain" description="Ig-like" evidence="7">
    <location>
        <begin position="708"/>
        <end position="806"/>
    </location>
</feature>
<keyword evidence="2" id="KW-0964">Secreted</keyword>
<dbReference type="SMART" id="SM00408">
    <property type="entry name" value="IGc2"/>
    <property type="match status" value="6"/>
</dbReference>
<dbReference type="InterPro" id="IPR007110">
    <property type="entry name" value="Ig-like_dom"/>
</dbReference>
<feature type="domain" description="Ig-like" evidence="7">
    <location>
        <begin position="854"/>
        <end position="944"/>
    </location>
</feature>
<dbReference type="InterPro" id="IPR013151">
    <property type="entry name" value="Immunoglobulin_dom"/>
</dbReference>
<keyword evidence="4" id="KW-0677">Repeat</keyword>
<protein>
    <submittedName>
        <fullName evidence="9">Hemicentin-1</fullName>
    </submittedName>
</protein>
<evidence type="ECO:0000256" key="1">
    <source>
        <dbReference type="ARBA" id="ARBA00004613"/>
    </source>
</evidence>
<comment type="subcellular location">
    <subcellularLocation>
        <location evidence="1">Secreted</location>
    </subcellularLocation>
</comment>
<dbReference type="OMA" id="PSYLAIE"/>
<accession>A0A1I8BA49</accession>
<evidence type="ECO:0000256" key="5">
    <source>
        <dbReference type="ARBA" id="ARBA00023157"/>
    </source>
</evidence>
<keyword evidence="8" id="KW-1185">Reference proteome</keyword>
<proteinExistence type="predicted"/>
<dbReference type="InterPro" id="IPR036465">
    <property type="entry name" value="vWFA_dom_sf"/>
</dbReference>
<feature type="domain" description="Ig-like" evidence="7">
    <location>
        <begin position="527"/>
        <end position="614"/>
    </location>
</feature>
<dbReference type="InterPro" id="IPR013783">
    <property type="entry name" value="Ig-like_fold"/>
</dbReference>
<dbReference type="InterPro" id="IPR013098">
    <property type="entry name" value="Ig_I-set"/>
</dbReference>
<dbReference type="InterPro" id="IPR003599">
    <property type="entry name" value="Ig_sub"/>
</dbReference>
<dbReference type="GO" id="GO:0007156">
    <property type="term" value="P:homophilic cell adhesion via plasma membrane adhesion molecules"/>
    <property type="evidence" value="ECO:0007669"/>
    <property type="project" value="TreeGrafter"/>
</dbReference>
<dbReference type="Pfam" id="PF00047">
    <property type="entry name" value="ig"/>
    <property type="match status" value="1"/>
</dbReference>
<dbReference type="SUPFAM" id="SSF53300">
    <property type="entry name" value="vWA-like"/>
    <property type="match status" value="1"/>
</dbReference>
<dbReference type="Pfam" id="PF23610">
    <property type="entry name" value="VWA7_4"/>
    <property type="match status" value="1"/>
</dbReference>
<dbReference type="Proteomes" id="UP000095281">
    <property type="component" value="Unplaced"/>
</dbReference>
<dbReference type="AlphaFoldDB" id="A0A1I8BA49"/>
<evidence type="ECO:0000256" key="2">
    <source>
        <dbReference type="ARBA" id="ARBA00022525"/>
    </source>
</evidence>
<dbReference type="SMART" id="SM00409">
    <property type="entry name" value="IG"/>
    <property type="match status" value="6"/>
</dbReference>
<dbReference type="PROSITE" id="PS50835">
    <property type="entry name" value="IG_LIKE"/>
    <property type="match status" value="6"/>
</dbReference>
<dbReference type="CDD" id="cd00096">
    <property type="entry name" value="Ig"/>
    <property type="match status" value="1"/>
</dbReference>
<keyword evidence="3" id="KW-0732">Signal</keyword>
<dbReference type="SUPFAM" id="SSF48726">
    <property type="entry name" value="Immunoglobulin"/>
    <property type="match status" value="7"/>
</dbReference>
<dbReference type="GO" id="GO:0005886">
    <property type="term" value="C:plasma membrane"/>
    <property type="evidence" value="ECO:0007669"/>
    <property type="project" value="TreeGrafter"/>
</dbReference>
<dbReference type="InterPro" id="IPR056861">
    <property type="entry name" value="HMCN1-like_VWA"/>
</dbReference>
<feature type="domain" description="Ig-like" evidence="7">
    <location>
        <begin position="336"/>
        <end position="427"/>
    </location>
</feature>
<reference evidence="9" key="1">
    <citation type="submission" date="2016-11" db="UniProtKB">
        <authorList>
            <consortium name="WormBaseParasite"/>
        </authorList>
    </citation>
    <scope>IDENTIFICATION</scope>
</reference>
<dbReference type="FunFam" id="2.60.40.10:FF:000107">
    <property type="entry name" value="Myosin, light chain kinase a"/>
    <property type="match status" value="1"/>
</dbReference>
<keyword evidence="5" id="KW-1015">Disulfide bond</keyword>
<dbReference type="PANTHER" id="PTHR45080">
    <property type="entry name" value="CONTACTIN 5"/>
    <property type="match status" value="1"/>
</dbReference>
<feature type="domain" description="Ig-like" evidence="7">
    <location>
        <begin position="437"/>
        <end position="522"/>
    </location>
</feature>
<dbReference type="InterPro" id="IPR057613">
    <property type="entry name" value="VWA7_4"/>
</dbReference>
<organism evidence="8 9">
    <name type="scientific">Meloidogyne hapla</name>
    <name type="common">Root-knot nematode worm</name>
    <dbReference type="NCBI Taxonomy" id="6305"/>
    <lineage>
        <taxon>Eukaryota</taxon>
        <taxon>Metazoa</taxon>
        <taxon>Ecdysozoa</taxon>
        <taxon>Nematoda</taxon>
        <taxon>Chromadorea</taxon>
        <taxon>Rhabditida</taxon>
        <taxon>Tylenchina</taxon>
        <taxon>Tylenchomorpha</taxon>
        <taxon>Tylenchoidea</taxon>
        <taxon>Meloidogynidae</taxon>
        <taxon>Meloidogyninae</taxon>
        <taxon>Meloidogyne</taxon>
    </lineage>
</organism>
<feature type="domain" description="Ig-like" evidence="7">
    <location>
        <begin position="617"/>
        <end position="703"/>
    </location>
</feature>
<dbReference type="FunFam" id="2.60.40.10:FF:000130">
    <property type="entry name" value="Hemicentin 1"/>
    <property type="match status" value="1"/>
</dbReference>
<evidence type="ECO:0000313" key="8">
    <source>
        <dbReference type="Proteomes" id="UP000095281"/>
    </source>
</evidence>
<dbReference type="Pfam" id="PF07679">
    <property type="entry name" value="I-set"/>
    <property type="match status" value="3"/>
</dbReference>
<dbReference type="InterPro" id="IPR050958">
    <property type="entry name" value="Cell_Adh-Cytoskel_Orgn"/>
</dbReference>
<dbReference type="WBParaSite" id="MhA1_Contig174.frz3.fgene1">
    <property type="protein sequence ID" value="MhA1_Contig174.frz3.fgene1"/>
    <property type="gene ID" value="MhA1_Contig174.frz3.fgene1"/>
</dbReference>
<dbReference type="Pfam" id="PF13927">
    <property type="entry name" value="Ig_3"/>
    <property type="match status" value="2"/>
</dbReference>
<evidence type="ECO:0000256" key="4">
    <source>
        <dbReference type="ARBA" id="ARBA00022737"/>
    </source>
</evidence>
<evidence type="ECO:0000256" key="3">
    <source>
        <dbReference type="ARBA" id="ARBA00022729"/>
    </source>
</evidence>
<sequence length="950" mass="105679">MMLTDDLNQVRHGAKGIFETVMKQQVSPPFITTDPDLFQQQLASVSVQGGGDCPEMALSGIKKALEVSLPGSYIYVFTDARSKDFHLESAVLNLIQEKQSSVVFVMTGDCGNRSAPGYKVFERIAAASFGQVFHLEKSHVNTVLEYVRHSVARRKVHILYEVREHGQTHTRWIIETLIILFFNSLVPIDTSFSELVVSLAGVRDDSDLMDIELVDPHNRRIDKYEHDDGTINLKNIKLVRLLAPVPGIWRTHPRPVAGQPTYLLIKMTGLRPPGALEHVSLVDYNGNELYRNESRLYPGNSPFLHFVGPLIPPKIFFFVRVRGKDAQNYEFLRIAPTAIAAVDVVGPRAYMAERHTANAYSAVNLTCSIESRVPFTVHWLFGSRTIGGPLFYESTDTSTWTIDSVTPAHRGYYTCLVVSSLGNHSVSTFLETKELPPDIIAMRNESVMLHETAFLHCITQSIERPRINWMHNHSLNVGNSAKTYTYDNGTLRIHDASFEDVGTYTCRARTTGGQSEETVWLTVMLPPSVRVEPRELYSVEGTTFTLRCITTGVPKPDVTWFFRGSPIFSDPKFYISQRDELIVSDVEDEDEGSYSCQAKNIAGNAIASAYVQIAVPPTIHVSQNKQMITKDDSIILDCQVITGIPPPTIVWWKDGRQLFNDRYIQIQEGGRLTIPRADISDAGTYACKAENIAGSAIKPLTLGVGSPPTILPSPETVYVQIGQTATLNCRVDGNPKPQIQWLKNGFPIDGLIEEQLRYSQLPDDSLHIRGSTLSDQSTFTCIVRNQFGEQRKRTNLDGQPLSKTISNEHVMILRDGSLLLKNGSDAHKGTYTCKAKSAAGNALQDVNVQLIMKPRMLQSDIEDVLVAKDGAQLEIPCPVLVPEGQVRPKVLWAHDSQPLNVNTPEYVVLPNLSLRILRVSSAHIGRYTCTAVNEAGKLEKTTIVLGIVLF</sequence>
<dbReference type="InterPro" id="IPR036179">
    <property type="entry name" value="Ig-like_dom_sf"/>
</dbReference>
<keyword evidence="6" id="KW-0393">Immunoglobulin domain</keyword>
<evidence type="ECO:0000313" key="9">
    <source>
        <dbReference type="WBParaSite" id="MhA1_Contig174.frz3.fgene1"/>
    </source>
</evidence>
<evidence type="ECO:0000256" key="6">
    <source>
        <dbReference type="ARBA" id="ARBA00023319"/>
    </source>
</evidence>
<dbReference type="FunFam" id="2.60.40.10:FF:000032">
    <property type="entry name" value="palladin isoform X1"/>
    <property type="match status" value="1"/>
</dbReference>
<name>A0A1I8BA49_MELHA</name>
<evidence type="ECO:0000259" key="7">
    <source>
        <dbReference type="PROSITE" id="PS50835"/>
    </source>
</evidence>
<dbReference type="InterPro" id="IPR003598">
    <property type="entry name" value="Ig_sub2"/>
</dbReference>
<dbReference type="Gene3D" id="2.60.40.10">
    <property type="entry name" value="Immunoglobulins"/>
    <property type="match status" value="7"/>
</dbReference>
<dbReference type="PANTHER" id="PTHR45080:SF8">
    <property type="entry name" value="IG-LIKE DOMAIN-CONTAINING PROTEIN"/>
    <property type="match status" value="1"/>
</dbReference>